<dbReference type="KEGG" id="fbm:MQE35_12695"/>
<dbReference type="EMBL" id="CP094358">
    <property type="protein sequence ID" value="UOB16590.1"/>
    <property type="molecule type" value="Genomic_DNA"/>
</dbReference>
<dbReference type="AlphaFoldDB" id="A0A9E6ZLW1"/>
<sequence length="290" mass="32066">MIFSRTASEILRGSWFIEPQTALKYLDVALKITSKKKSDFDPRPDAVLIREARTPEGKIISSEEDIPEGSIGIVSIMGPMIKYGDFCSWGADELVGFAEDFEANENIIGQIWRMDSGGGSVSSISPYLDFLSKRKKPVVAIADISASANYYVASATDYIMAENNISAMFGSIGVMIEFADVKGYYEKEGIKIHTIYADQSTHKNLPFEKALNGEYDSIKEEMLNPLAKQFQKFVKQHRKNLDTDVDGILNGRMFYADDALKNGLIDGIGNLNAAIEKVKLLAAGRSLIFS</sequence>
<name>A0A9E6ZLW1_9FLAO</name>
<dbReference type="InterPro" id="IPR029045">
    <property type="entry name" value="ClpP/crotonase-like_dom_sf"/>
</dbReference>
<evidence type="ECO:0000313" key="4">
    <source>
        <dbReference type="Proteomes" id="UP000831290"/>
    </source>
</evidence>
<dbReference type="SUPFAM" id="SSF52096">
    <property type="entry name" value="ClpP/crotonase"/>
    <property type="match status" value="1"/>
</dbReference>
<feature type="domain" description="Peptidase S49" evidence="2">
    <location>
        <begin position="133"/>
        <end position="282"/>
    </location>
</feature>
<organism evidence="3 4">
    <name type="scientific">Abyssalbus ytuae</name>
    <dbReference type="NCBI Taxonomy" id="2926907"/>
    <lineage>
        <taxon>Bacteria</taxon>
        <taxon>Pseudomonadati</taxon>
        <taxon>Bacteroidota</taxon>
        <taxon>Flavobacteriia</taxon>
        <taxon>Flavobacteriales</taxon>
        <taxon>Flavobacteriaceae</taxon>
        <taxon>Abyssalbus</taxon>
    </lineage>
</organism>
<evidence type="ECO:0000256" key="1">
    <source>
        <dbReference type="ARBA" id="ARBA00008683"/>
    </source>
</evidence>
<dbReference type="InterPro" id="IPR002142">
    <property type="entry name" value="Peptidase_S49"/>
</dbReference>
<dbReference type="GO" id="GO:0008233">
    <property type="term" value="F:peptidase activity"/>
    <property type="evidence" value="ECO:0007669"/>
    <property type="project" value="InterPro"/>
</dbReference>
<gene>
    <name evidence="3" type="ORF">MQE35_12695</name>
</gene>
<evidence type="ECO:0000259" key="2">
    <source>
        <dbReference type="Pfam" id="PF01343"/>
    </source>
</evidence>
<keyword evidence="4" id="KW-1185">Reference proteome</keyword>
<dbReference type="RefSeq" id="WP_255841805.1">
    <property type="nucleotide sequence ID" value="NZ_CP094358.1"/>
</dbReference>
<dbReference type="PANTHER" id="PTHR42987:SF4">
    <property type="entry name" value="PROTEASE SOHB-RELATED"/>
    <property type="match status" value="1"/>
</dbReference>
<protein>
    <submittedName>
        <fullName evidence="3">S49 family peptidase</fullName>
    </submittedName>
</protein>
<reference evidence="3" key="1">
    <citation type="submission" date="2022-03" db="EMBL/GenBank/DDBJ databases">
        <title>Description of Abyssus ytuae gen. nov., sp. nov., a novel member of the family Flavobacteriaceae isolated from the sediment of Mariana Trench.</title>
        <authorList>
            <person name="Zhang J."/>
            <person name="Xu X."/>
        </authorList>
    </citation>
    <scope>NUCLEOTIDE SEQUENCE</scope>
    <source>
        <strain evidence="3">MT3330</strain>
    </source>
</reference>
<dbReference type="Proteomes" id="UP000831290">
    <property type="component" value="Chromosome"/>
</dbReference>
<dbReference type="Gene3D" id="3.90.226.10">
    <property type="entry name" value="2-enoyl-CoA Hydratase, Chain A, domain 1"/>
    <property type="match status" value="1"/>
</dbReference>
<evidence type="ECO:0000313" key="3">
    <source>
        <dbReference type="EMBL" id="UOB16590.1"/>
    </source>
</evidence>
<comment type="similarity">
    <text evidence="1">Belongs to the peptidase S49 family.</text>
</comment>
<proteinExistence type="inferred from homology"/>
<dbReference type="Pfam" id="PF01343">
    <property type="entry name" value="Peptidase_S49"/>
    <property type="match status" value="1"/>
</dbReference>
<dbReference type="GO" id="GO:0006508">
    <property type="term" value="P:proteolysis"/>
    <property type="evidence" value="ECO:0007669"/>
    <property type="project" value="InterPro"/>
</dbReference>
<accession>A0A9E6ZLW1</accession>
<dbReference type="PANTHER" id="PTHR42987">
    <property type="entry name" value="PEPTIDASE S49"/>
    <property type="match status" value="1"/>
</dbReference>